<evidence type="ECO:0000256" key="1">
    <source>
        <dbReference type="PROSITE-ProRule" id="PRU00169"/>
    </source>
</evidence>
<organism evidence="3 4">
    <name type="scientific">Streptomyces tibetensis</name>
    <dbReference type="NCBI Taxonomy" id="2382123"/>
    <lineage>
        <taxon>Bacteria</taxon>
        <taxon>Bacillati</taxon>
        <taxon>Actinomycetota</taxon>
        <taxon>Actinomycetes</taxon>
        <taxon>Kitasatosporales</taxon>
        <taxon>Streptomycetaceae</taxon>
        <taxon>Streptomyces</taxon>
    </lineage>
</organism>
<reference evidence="3 4" key="1">
    <citation type="submission" date="2024-10" db="EMBL/GenBank/DDBJ databases">
        <title>The Natural Products Discovery Center: Release of the First 8490 Sequenced Strains for Exploring Actinobacteria Biosynthetic Diversity.</title>
        <authorList>
            <person name="Kalkreuter E."/>
            <person name="Kautsar S.A."/>
            <person name="Yang D."/>
            <person name="Bader C.D."/>
            <person name="Teijaro C.N."/>
            <person name="Fluegel L."/>
            <person name="Davis C.M."/>
            <person name="Simpson J.R."/>
            <person name="Lauterbach L."/>
            <person name="Steele A.D."/>
            <person name="Gui C."/>
            <person name="Meng S."/>
            <person name="Li G."/>
            <person name="Viehrig K."/>
            <person name="Ye F."/>
            <person name="Su P."/>
            <person name="Kiefer A.F."/>
            <person name="Nichols A."/>
            <person name="Cepeda A.J."/>
            <person name="Yan W."/>
            <person name="Fan B."/>
            <person name="Jiang Y."/>
            <person name="Adhikari A."/>
            <person name="Zheng C.-J."/>
            <person name="Schuster L."/>
            <person name="Cowan T.M."/>
            <person name="Smanski M.J."/>
            <person name="Chevrette M.G."/>
            <person name="De Carvalho L.P.S."/>
            <person name="Shen B."/>
        </authorList>
    </citation>
    <scope>NUCLEOTIDE SEQUENCE [LARGE SCALE GENOMIC DNA]</scope>
    <source>
        <strain evidence="3 4">NPDC005497</strain>
    </source>
</reference>
<accession>A0ABW6MUC0</accession>
<feature type="modified residue" description="4-aspartylphosphate" evidence="1">
    <location>
        <position position="145"/>
    </location>
</feature>
<dbReference type="EMBL" id="JBIAJP010000003">
    <property type="protein sequence ID" value="MFF0004596.1"/>
    <property type="molecule type" value="Genomic_DNA"/>
</dbReference>
<dbReference type="Gene3D" id="3.40.50.2300">
    <property type="match status" value="1"/>
</dbReference>
<dbReference type="PROSITE" id="PS50110">
    <property type="entry name" value="RESPONSE_REGULATORY"/>
    <property type="match status" value="1"/>
</dbReference>
<dbReference type="CDD" id="cd00156">
    <property type="entry name" value="REC"/>
    <property type="match status" value="1"/>
</dbReference>
<evidence type="ECO:0000259" key="2">
    <source>
        <dbReference type="PROSITE" id="PS50110"/>
    </source>
</evidence>
<keyword evidence="4" id="KW-1185">Reference proteome</keyword>
<comment type="caution">
    <text evidence="3">The sequence shown here is derived from an EMBL/GenBank/DDBJ whole genome shotgun (WGS) entry which is preliminary data.</text>
</comment>
<dbReference type="InterPro" id="IPR011006">
    <property type="entry name" value="CheY-like_superfamily"/>
</dbReference>
<evidence type="ECO:0000313" key="4">
    <source>
        <dbReference type="Proteomes" id="UP001601422"/>
    </source>
</evidence>
<evidence type="ECO:0000313" key="3">
    <source>
        <dbReference type="EMBL" id="MFF0004596.1"/>
    </source>
</evidence>
<dbReference type="InterPro" id="IPR001789">
    <property type="entry name" value="Sig_transdc_resp-reg_receiver"/>
</dbReference>
<sequence length="221" mass="23627">MKEASTLIEALTGLAWPLFASVVVWRLFPLIKALVGRGNFTVRVGDTELTVQQFSDKLVETTADIQQRLTAVGAGDGPEEASPQAERRSRLLRRVLWVDDQPANNAYEAAQLQALGVEVVHATSTQEGVRALHQARASFDAVISDMGRSEPSGYNTDAGLDLIRAVRAFDGTTPVFVYASAKTLARTDAITAAGGSGVAWSPVRLFDLLRDAGEFPGAAEA</sequence>
<name>A0ABW6MUC0_9ACTN</name>
<keyword evidence="1" id="KW-0597">Phosphoprotein</keyword>
<gene>
    <name evidence="3" type="ORF">ACFYQT_14310</name>
</gene>
<dbReference type="Proteomes" id="UP001601422">
    <property type="component" value="Unassembled WGS sequence"/>
</dbReference>
<protein>
    <recommendedName>
        <fullName evidence="2">Response regulatory domain-containing protein</fullName>
    </recommendedName>
</protein>
<dbReference type="SUPFAM" id="SSF52172">
    <property type="entry name" value="CheY-like"/>
    <property type="match status" value="1"/>
</dbReference>
<proteinExistence type="predicted"/>
<feature type="domain" description="Response regulatory" evidence="2">
    <location>
        <begin position="94"/>
        <end position="216"/>
    </location>
</feature>
<dbReference type="RefSeq" id="WP_389828337.1">
    <property type="nucleotide sequence ID" value="NZ_JBIAJP010000003.1"/>
</dbReference>